<dbReference type="EMBL" id="NSKC01000004">
    <property type="protein sequence ID" value="PAU83649.1"/>
    <property type="molecule type" value="Genomic_DNA"/>
</dbReference>
<dbReference type="RefSeq" id="WP_095636906.1">
    <property type="nucleotide sequence ID" value="NZ_NSKC01000004.1"/>
</dbReference>
<gene>
    <name evidence="2" type="ORF">CK500_09035</name>
</gene>
<name>A0A2A2FGC9_9EURY</name>
<accession>A0A2A2FGC9</accession>
<dbReference type="OrthoDB" id="203357at2157"/>
<evidence type="ECO:0000256" key="1">
    <source>
        <dbReference type="SAM" id="MobiDB-lite"/>
    </source>
</evidence>
<reference evidence="2 3" key="1">
    <citation type="submission" date="2017-08" db="EMBL/GenBank/DDBJ databases">
        <title>The strain WRN001 was isolated from Binhai saline alkaline soil, Tianjin, China.</title>
        <authorList>
            <person name="Liu D."/>
            <person name="Zhang G."/>
        </authorList>
    </citation>
    <scope>NUCLEOTIDE SEQUENCE [LARGE SCALE GENOMIC DNA]</scope>
    <source>
        <strain evidence="2 3">WN019</strain>
    </source>
</reference>
<evidence type="ECO:0000313" key="2">
    <source>
        <dbReference type="EMBL" id="PAU83649.1"/>
    </source>
</evidence>
<keyword evidence="3" id="KW-1185">Reference proteome</keyword>
<dbReference type="Proteomes" id="UP000218083">
    <property type="component" value="Unassembled WGS sequence"/>
</dbReference>
<evidence type="ECO:0000313" key="3">
    <source>
        <dbReference type="Proteomes" id="UP000218083"/>
    </source>
</evidence>
<dbReference type="AlphaFoldDB" id="A0A2A2FGC9"/>
<feature type="region of interest" description="Disordered" evidence="1">
    <location>
        <begin position="22"/>
        <end position="51"/>
    </location>
</feature>
<comment type="caution">
    <text evidence="2">The sequence shown here is derived from an EMBL/GenBank/DDBJ whole genome shotgun (WGS) entry which is preliminary data.</text>
</comment>
<sequence length="235" mass="26311">MAPDRRRALRLAGACLLGIPSAGCLSTADPVASEDSERSEPPGDSEASEPGYDQCHLVRIEYHRLPGDVRTEIDAALENGDYRSESLRFDDAVDASYSYVVIDDTPYDPRVEDVDSEAKTLMLTEVDSVRKPDPPSFTVRNTADREHEVRIELAGEEPLVDETVTIESHDFRKYHPTDEFGSYELTVETLTGSEETRRFDFVVDDFRTEAEVTITDDEVHVSQGVIDYAPCEWDG</sequence>
<organism evidence="2 3">
    <name type="scientific">Halorubrum salipaludis</name>
    <dbReference type="NCBI Taxonomy" id="2032630"/>
    <lineage>
        <taxon>Archaea</taxon>
        <taxon>Methanobacteriati</taxon>
        <taxon>Methanobacteriota</taxon>
        <taxon>Stenosarchaea group</taxon>
        <taxon>Halobacteria</taxon>
        <taxon>Halobacteriales</taxon>
        <taxon>Haloferacaceae</taxon>
        <taxon>Halorubrum</taxon>
    </lineage>
</organism>
<proteinExistence type="predicted"/>
<protein>
    <submittedName>
        <fullName evidence="2">Uncharacterized protein</fullName>
    </submittedName>
</protein>